<feature type="transmembrane region" description="Helical" evidence="1">
    <location>
        <begin position="138"/>
        <end position="163"/>
    </location>
</feature>
<feature type="transmembrane region" description="Helical" evidence="1">
    <location>
        <begin position="53"/>
        <end position="75"/>
    </location>
</feature>
<evidence type="ECO:0000256" key="1">
    <source>
        <dbReference type="SAM" id="Phobius"/>
    </source>
</evidence>
<accession>A0A822VB20</accession>
<feature type="transmembrane region" description="Helical" evidence="1">
    <location>
        <begin position="20"/>
        <end position="41"/>
    </location>
</feature>
<keyword evidence="1" id="KW-0812">Transmembrane</keyword>
<comment type="caution">
    <text evidence="2">The sequence shown here is derived from an EMBL/GenBank/DDBJ whole genome shotgun (WGS) entry which is preliminary data.</text>
</comment>
<feature type="transmembrane region" description="Helical" evidence="1">
    <location>
        <begin position="169"/>
        <end position="192"/>
    </location>
</feature>
<proteinExistence type="predicted"/>
<dbReference type="AlphaFoldDB" id="A0A822VB20"/>
<evidence type="ECO:0000313" key="2">
    <source>
        <dbReference type="EMBL" id="CVI25018.1"/>
    </source>
</evidence>
<dbReference type="Proteomes" id="UP000192074">
    <property type="component" value="Unassembled WGS sequence"/>
</dbReference>
<dbReference type="RefSeq" id="WP_139786541.1">
    <property type="nucleotide sequence ID" value="NZ_LMVK01000020.1"/>
</dbReference>
<gene>
    <name evidence="2" type="ORF">AGR4A_pAt10415</name>
</gene>
<keyword evidence="1" id="KW-1133">Transmembrane helix</keyword>
<evidence type="ECO:0000313" key="3">
    <source>
        <dbReference type="Proteomes" id="UP000192074"/>
    </source>
</evidence>
<organism evidence="2 3">
    <name type="scientific">Agrobacterium tumefaciens str. B6</name>
    <dbReference type="NCBI Taxonomy" id="1183423"/>
    <lineage>
        <taxon>Bacteria</taxon>
        <taxon>Pseudomonadati</taxon>
        <taxon>Pseudomonadota</taxon>
        <taxon>Alphaproteobacteria</taxon>
        <taxon>Hyphomicrobiales</taxon>
        <taxon>Rhizobiaceae</taxon>
        <taxon>Rhizobium/Agrobacterium group</taxon>
        <taxon>Agrobacterium</taxon>
        <taxon>Agrobacterium tumefaciens complex</taxon>
    </lineage>
</organism>
<name>A0A822VB20_AGRTU</name>
<sequence length="213" mass="23964">MGSQQSNGSSNLRRVRVFELLWFPLRTSLVVTPVWAVYGLFQRFSPGDVTGLYDFALWLSFGLVLLSTGRTIVAVRGQPDSLLLRGAGHSARLPKRSNPQRAILTFRGLRADVYFSDPLPAEDVKVLRRLELFLLTPLRILAGTIVFWIVNNLVVFLTAGAGLTFVFNILWYTIVILYVIYVALQAIVPIIASGGPGFDDALRVRAWFRHFRR</sequence>
<dbReference type="EMBL" id="FCNL01000040">
    <property type="protein sequence ID" value="CVI25018.1"/>
    <property type="molecule type" value="Genomic_DNA"/>
</dbReference>
<reference evidence="2 3" key="1">
    <citation type="submission" date="2016-01" db="EMBL/GenBank/DDBJ databases">
        <authorList>
            <person name="Regsiter A."/>
            <person name="william w."/>
        </authorList>
    </citation>
    <scope>NUCLEOTIDE SEQUENCE [LARGE SCALE GENOMIC DNA]</scope>
    <source>
        <strain evidence="2 3">B6</strain>
    </source>
</reference>
<protein>
    <submittedName>
        <fullName evidence="2">Uncharacterized protein</fullName>
    </submittedName>
</protein>
<keyword evidence="1" id="KW-0472">Membrane</keyword>